<protein>
    <recommendedName>
        <fullName evidence="4">DUF5067 domain-containing protein</fullName>
    </recommendedName>
</protein>
<evidence type="ECO:0000259" key="4">
    <source>
        <dbReference type="Pfam" id="PF16729"/>
    </source>
</evidence>
<organism evidence="5 6">
    <name type="scientific">Dorea longicatena</name>
    <dbReference type="NCBI Taxonomy" id="88431"/>
    <lineage>
        <taxon>Bacteria</taxon>
        <taxon>Bacillati</taxon>
        <taxon>Bacillota</taxon>
        <taxon>Clostridia</taxon>
        <taxon>Lachnospirales</taxon>
        <taxon>Lachnospiraceae</taxon>
        <taxon>Dorea</taxon>
    </lineage>
</organism>
<reference evidence="5 6" key="1">
    <citation type="submission" date="2015-09" db="EMBL/GenBank/DDBJ databases">
        <authorList>
            <consortium name="Pathogen Informatics"/>
        </authorList>
    </citation>
    <scope>NUCLEOTIDE SEQUENCE [LARGE SCALE GENOMIC DNA]</scope>
    <source>
        <strain evidence="5 6">2789STDY5834961</strain>
    </source>
</reference>
<gene>
    <name evidence="5" type="ORF">ERS852573_00941</name>
</gene>
<dbReference type="Proteomes" id="UP000095597">
    <property type="component" value="Unassembled WGS sequence"/>
</dbReference>
<dbReference type="Gene3D" id="2.60.40.1240">
    <property type="match status" value="1"/>
</dbReference>
<dbReference type="AlphaFoldDB" id="A0A173SD32"/>
<sequence>MKKKFVVALLACILSISTVACGNTSQKKESSTKQTAQSSSKKKSGKKAVTNAKKDASSDDDENLSQEEWVKKHGNDNIEDGYDKVEKIDITSNTTSFKYTGSKVVDDTDSSGKKILLVYFDFTNINDRDCTFLDHYSFVAYQNGIQLEKTDWASAIDDDESYNNYYKEVLSGATINVGIPFELQDDTSPVKFRADNSDDVDIDNDNVTQLIAQQQEINLQ</sequence>
<keyword evidence="1 3" id="KW-0732">Signal</keyword>
<dbReference type="PROSITE" id="PS51257">
    <property type="entry name" value="PROKAR_LIPOPROTEIN"/>
    <property type="match status" value="1"/>
</dbReference>
<evidence type="ECO:0000313" key="6">
    <source>
        <dbReference type="Proteomes" id="UP000095597"/>
    </source>
</evidence>
<dbReference type="RefSeq" id="WP_055213820.1">
    <property type="nucleotide sequence ID" value="NZ_CYXO01000004.1"/>
</dbReference>
<evidence type="ECO:0000256" key="3">
    <source>
        <dbReference type="SAM" id="SignalP"/>
    </source>
</evidence>
<feature type="region of interest" description="Disordered" evidence="2">
    <location>
        <begin position="24"/>
        <end position="76"/>
    </location>
</feature>
<feature type="signal peptide" evidence="3">
    <location>
        <begin position="1"/>
        <end position="22"/>
    </location>
</feature>
<evidence type="ECO:0000313" key="5">
    <source>
        <dbReference type="EMBL" id="CUM87717.1"/>
    </source>
</evidence>
<proteinExistence type="predicted"/>
<evidence type="ECO:0000256" key="1">
    <source>
        <dbReference type="ARBA" id="ARBA00022729"/>
    </source>
</evidence>
<evidence type="ECO:0000256" key="2">
    <source>
        <dbReference type="SAM" id="MobiDB-lite"/>
    </source>
</evidence>
<dbReference type="EMBL" id="CYXO01000004">
    <property type="protein sequence ID" value="CUM87717.1"/>
    <property type="molecule type" value="Genomic_DNA"/>
</dbReference>
<feature type="chain" id="PRO_5038574135" description="DUF5067 domain-containing protein" evidence="3">
    <location>
        <begin position="23"/>
        <end position="220"/>
    </location>
</feature>
<feature type="domain" description="DUF5067" evidence="4">
    <location>
        <begin position="79"/>
        <end position="193"/>
    </location>
</feature>
<dbReference type="InterPro" id="IPR031989">
    <property type="entry name" value="DUF5067"/>
</dbReference>
<dbReference type="Pfam" id="PF16729">
    <property type="entry name" value="DUF5067"/>
    <property type="match status" value="1"/>
</dbReference>
<accession>A0A173SD32</accession>
<name>A0A173SD32_9FIRM</name>
<dbReference type="InterPro" id="IPR029050">
    <property type="entry name" value="Immunoprotect_excell_Ig-like"/>
</dbReference>